<comment type="caution">
    <text evidence="2">The sequence shown here is derived from an EMBL/GenBank/DDBJ whole genome shotgun (WGS) entry which is preliminary data.</text>
</comment>
<keyword evidence="1" id="KW-0732">Signal</keyword>
<feature type="chain" id="PRO_5045920810" evidence="1">
    <location>
        <begin position="25"/>
        <end position="126"/>
    </location>
</feature>
<reference evidence="3" key="1">
    <citation type="submission" date="2023-07" db="EMBL/GenBank/DDBJ databases">
        <title>30 novel species of actinomycetes from the DSMZ collection.</title>
        <authorList>
            <person name="Nouioui I."/>
        </authorList>
    </citation>
    <scope>NUCLEOTIDE SEQUENCE [LARGE SCALE GENOMIC DNA]</scope>
    <source>
        <strain evidence="3">DSM 41699</strain>
    </source>
</reference>
<sequence length="126" mass="12973">MNKLVRRMGTAAVSAAFVGGAVFAAGGPAAAAAPHPAGHVTTQVAVVQGSHAGAAEHTTVNGRMDPWIADQLAMFAPTAAHRPVKSDAWIADQVATFGHSAAHRSVTSDTWIMDQVNQFAGHASRH</sequence>
<dbReference type="Proteomes" id="UP001183809">
    <property type="component" value="Unassembled WGS sequence"/>
</dbReference>
<dbReference type="EMBL" id="JAVREY010000013">
    <property type="protein sequence ID" value="MDT0464105.1"/>
    <property type="molecule type" value="Genomic_DNA"/>
</dbReference>
<feature type="signal peptide" evidence="1">
    <location>
        <begin position="1"/>
        <end position="24"/>
    </location>
</feature>
<protein>
    <submittedName>
        <fullName evidence="2">Uncharacterized protein</fullName>
    </submittedName>
</protein>
<gene>
    <name evidence="2" type="ORF">RM764_13920</name>
</gene>
<organism evidence="2 3">
    <name type="scientific">Streptomyces gibsoniae</name>
    <dbReference type="NCBI Taxonomy" id="3075529"/>
    <lineage>
        <taxon>Bacteria</taxon>
        <taxon>Bacillati</taxon>
        <taxon>Actinomycetota</taxon>
        <taxon>Actinomycetes</taxon>
        <taxon>Kitasatosporales</taxon>
        <taxon>Streptomycetaceae</taxon>
        <taxon>Streptomyces</taxon>
    </lineage>
</organism>
<name>A0ABU2TT20_9ACTN</name>
<accession>A0ABU2TT20</accession>
<dbReference type="RefSeq" id="WP_311695139.1">
    <property type="nucleotide sequence ID" value="NZ_JAVREY010000013.1"/>
</dbReference>
<evidence type="ECO:0000256" key="1">
    <source>
        <dbReference type="SAM" id="SignalP"/>
    </source>
</evidence>
<proteinExistence type="predicted"/>
<keyword evidence="3" id="KW-1185">Reference proteome</keyword>
<evidence type="ECO:0000313" key="3">
    <source>
        <dbReference type="Proteomes" id="UP001183809"/>
    </source>
</evidence>
<evidence type="ECO:0000313" key="2">
    <source>
        <dbReference type="EMBL" id="MDT0464105.1"/>
    </source>
</evidence>